<accession>A0A3D8YBL0</accession>
<dbReference type="OrthoDB" id="972285at2"/>
<evidence type="ECO:0000313" key="1">
    <source>
        <dbReference type="EMBL" id="REA61542.1"/>
    </source>
</evidence>
<evidence type="ECO:0008006" key="3">
    <source>
        <dbReference type="Google" id="ProtNLM"/>
    </source>
</evidence>
<dbReference type="Proteomes" id="UP000256373">
    <property type="component" value="Unassembled WGS sequence"/>
</dbReference>
<sequence>MLQFIRLAPFKRNAIRQNLWVILPLFLFFSTNVYAQKTWTGAENTSWNNAANWQGGVPGEEDDVVIASAVNQPVIGHGASVVVKSVFVGDNATLTIAIDNSISILSAVAFTTPSSFTAGLNNKGTVINNGDIIFSSPINEGQFALFNQKEFENTATGKIRIERSSGAGLYNITAASFVNWGSLIIGESESIGQYGIRNQGVFTNHASGIVRVNRSSVYGFFNDTGTLENGGKLDIGRYTETGTAAFQNNGTLTNHGCGQILILRNGLVNLSGRSIANGGFIQVDDVLTNSGAFTNSAALKYGAVSGTVSNGNTVVRNSPDPIFSFSAPGGRGISGIFTDSLRTISAGTYSFPNTFTPNENVPVGTSTLYAGVTIPSCTYSVPFTYQKLRGPGDATSTTWTGTESSVWNDSRNWTSGVPDVTTDVVIPDTSRDPLISSATSAESKSILVETGVVLVIQSGGSLNVDGSVSYTSPFALTAGFNNRGTIQNSGKLILGSTANVGLYGIINQGALTNETGSEFKIERFTDTGIYNTSAGTFTTKGLVSMGLNNTSGVHGIFNEGIFTNTGGVIQTDHTSVAAVRNAAGTFSNSGEITIGGIAGAGTFGIRNDAIFNHNSGNIRIDRTTEAGIYHNGGTFTNNATIRIGITASAGVHGILSRADFNNNAGQIAILRSTENALNHGNGIFSNKALLSIGASESVGNRGIVNADRFYNTESGHIKIDDCEQIGIYNTANAVFVNSAAMTLGAVRAMKEHGIFNEAEFRNETTGTIHLDHGNISGIRNYAGKFVNAGSITLGAIALAAHGISNTGEFNNKSTGVIKISNFRHRGLLNNNTGKFDNEGAITMEGIGSTDNFGISGIGTFTNATTGNIQIDNVGGAGIWQDFEAGNFTNQGNIAIGANKKAGVYGMFMNTHFNNASSGTLRIDRTSLEGLMNAHATVTNHGKIYIGLVDSVGKSGINTMSPFLNATGGEIRIGKAEEGLYLIATEFENSGLLEIGSEANPIPVMMTQSTPTYSEGKFKNNPGGILKGTGRVEVIDFLHLGGKVVPGFSPGIITFTENRTFTGGTLEIEVEGADIAGIDFDQIEVLKTATLGGALAVFITHTGKDGDKVVILKAANIVGTFSSVTGLPAGWKVEYGTTEVSLIYDSTLPVTLVSFEAKANGKQVRLNWRTTSETNNKGFYIERSANGSVWNQIGFVVGKTNTSQLQDYSFSDEAPLKGLNYYRLRQEDWSGETEYSRVRSVQVADAEMDVVAWVDEGRRGHVKTSATIREIYIYDLKGRLLLTSERAVFDLSGVGSGVVLVRIEMGDKVITKKLLLK</sequence>
<evidence type="ECO:0000313" key="2">
    <source>
        <dbReference type="Proteomes" id="UP000256373"/>
    </source>
</evidence>
<dbReference type="RefSeq" id="WP_115830979.1">
    <property type="nucleotide sequence ID" value="NZ_QNUL01000007.1"/>
</dbReference>
<name>A0A3D8YBL0_9BACT</name>
<protein>
    <recommendedName>
        <fullName evidence="3">T9SS C-terminal target domain-containing protein</fullName>
    </recommendedName>
</protein>
<dbReference type="EMBL" id="QNUL01000007">
    <property type="protein sequence ID" value="REA61542.1"/>
    <property type="molecule type" value="Genomic_DNA"/>
</dbReference>
<dbReference type="InterPro" id="IPR013783">
    <property type="entry name" value="Ig-like_fold"/>
</dbReference>
<comment type="caution">
    <text evidence="1">The sequence shown here is derived from an EMBL/GenBank/DDBJ whole genome shotgun (WGS) entry which is preliminary data.</text>
</comment>
<organism evidence="1 2">
    <name type="scientific">Dyadobacter luteus</name>
    <dbReference type="NCBI Taxonomy" id="2259619"/>
    <lineage>
        <taxon>Bacteria</taxon>
        <taxon>Pseudomonadati</taxon>
        <taxon>Bacteroidota</taxon>
        <taxon>Cytophagia</taxon>
        <taxon>Cytophagales</taxon>
        <taxon>Spirosomataceae</taxon>
        <taxon>Dyadobacter</taxon>
    </lineage>
</organism>
<gene>
    <name evidence="1" type="ORF">DSL64_11255</name>
</gene>
<keyword evidence="2" id="KW-1185">Reference proteome</keyword>
<proteinExistence type="predicted"/>
<dbReference type="Gene3D" id="2.60.40.10">
    <property type="entry name" value="Immunoglobulins"/>
    <property type="match status" value="1"/>
</dbReference>
<reference evidence="1 2" key="1">
    <citation type="submission" date="2018-07" db="EMBL/GenBank/DDBJ databases">
        <title>Dyadobacter roseus sp. nov., isolated from rose rhizosphere soil.</title>
        <authorList>
            <person name="Chen L."/>
        </authorList>
    </citation>
    <scope>NUCLEOTIDE SEQUENCE [LARGE SCALE GENOMIC DNA]</scope>
    <source>
        <strain evidence="1 2">RS19</strain>
    </source>
</reference>